<feature type="compositionally biased region" description="Low complexity" evidence="1">
    <location>
        <begin position="385"/>
        <end position="394"/>
    </location>
</feature>
<feature type="region of interest" description="Disordered" evidence="1">
    <location>
        <begin position="326"/>
        <end position="369"/>
    </location>
</feature>
<feature type="compositionally biased region" description="Basic residues" evidence="1">
    <location>
        <begin position="399"/>
        <end position="414"/>
    </location>
</feature>
<reference evidence="3" key="1">
    <citation type="journal article" date="2013" name="Nature">
        <title>Pan genome of the phytoplankton Emiliania underpins its global distribution.</title>
        <authorList>
            <person name="Read B.A."/>
            <person name="Kegel J."/>
            <person name="Klute M.J."/>
            <person name="Kuo A."/>
            <person name="Lefebvre S.C."/>
            <person name="Maumus F."/>
            <person name="Mayer C."/>
            <person name="Miller J."/>
            <person name="Monier A."/>
            <person name="Salamov A."/>
            <person name="Young J."/>
            <person name="Aguilar M."/>
            <person name="Claverie J.M."/>
            <person name="Frickenhaus S."/>
            <person name="Gonzalez K."/>
            <person name="Herman E.K."/>
            <person name="Lin Y.C."/>
            <person name="Napier J."/>
            <person name="Ogata H."/>
            <person name="Sarno A.F."/>
            <person name="Shmutz J."/>
            <person name="Schroeder D."/>
            <person name="de Vargas C."/>
            <person name="Verret F."/>
            <person name="von Dassow P."/>
            <person name="Valentin K."/>
            <person name="Van de Peer Y."/>
            <person name="Wheeler G."/>
            <person name="Dacks J.B."/>
            <person name="Delwiche C.F."/>
            <person name="Dyhrman S.T."/>
            <person name="Glockner G."/>
            <person name="John U."/>
            <person name="Richards T."/>
            <person name="Worden A.Z."/>
            <person name="Zhang X."/>
            <person name="Grigoriev I.V."/>
            <person name="Allen A.E."/>
            <person name="Bidle K."/>
            <person name="Borodovsky M."/>
            <person name="Bowler C."/>
            <person name="Brownlee C."/>
            <person name="Cock J.M."/>
            <person name="Elias M."/>
            <person name="Gladyshev V.N."/>
            <person name="Groth M."/>
            <person name="Guda C."/>
            <person name="Hadaegh A."/>
            <person name="Iglesias-Rodriguez M.D."/>
            <person name="Jenkins J."/>
            <person name="Jones B.M."/>
            <person name="Lawson T."/>
            <person name="Leese F."/>
            <person name="Lindquist E."/>
            <person name="Lobanov A."/>
            <person name="Lomsadze A."/>
            <person name="Malik S.B."/>
            <person name="Marsh M.E."/>
            <person name="Mackinder L."/>
            <person name="Mock T."/>
            <person name="Mueller-Roeber B."/>
            <person name="Pagarete A."/>
            <person name="Parker M."/>
            <person name="Probert I."/>
            <person name="Quesneville H."/>
            <person name="Raines C."/>
            <person name="Rensing S.A."/>
            <person name="Riano-Pachon D.M."/>
            <person name="Richier S."/>
            <person name="Rokitta S."/>
            <person name="Shiraiwa Y."/>
            <person name="Soanes D.M."/>
            <person name="van der Giezen M."/>
            <person name="Wahlund T.M."/>
            <person name="Williams B."/>
            <person name="Wilson W."/>
            <person name="Wolfe G."/>
            <person name="Wurch L.L."/>
        </authorList>
    </citation>
    <scope>NUCLEOTIDE SEQUENCE</scope>
</reference>
<accession>A0A0D3IYB6</accession>
<keyword evidence="3" id="KW-1185">Reference proteome</keyword>
<feature type="compositionally biased region" description="Low complexity" evidence="1">
    <location>
        <begin position="326"/>
        <end position="336"/>
    </location>
</feature>
<feature type="region of interest" description="Disordered" evidence="1">
    <location>
        <begin position="440"/>
        <end position="459"/>
    </location>
</feature>
<feature type="compositionally biased region" description="Basic and acidic residues" evidence="1">
    <location>
        <begin position="443"/>
        <end position="453"/>
    </location>
</feature>
<reference evidence="2" key="2">
    <citation type="submission" date="2024-10" db="UniProtKB">
        <authorList>
            <consortium name="EnsemblProtists"/>
        </authorList>
    </citation>
    <scope>IDENTIFICATION</scope>
</reference>
<protein>
    <submittedName>
        <fullName evidence="2">Uncharacterized protein</fullName>
    </submittedName>
</protein>
<dbReference type="PaxDb" id="2903-EOD16251"/>
<feature type="compositionally biased region" description="Basic residues" evidence="1">
    <location>
        <begin position="337"/>
        <end position="346"/>
    </location>
</feature>
<evidence type="ECO:0000313" key="2">
    <source>
        <dbReference type="EnsemblProtists" id="EOD16251"/>
    </source>
</evidence>
<evidence type="ECO:0000313" key="3">
    <source>
        <dbReference type="Proteomes" id="UP000013827"/>
    </source>
</evidence>
<feature type="region of interest" description="Disordered" evidence="1">
    <location>
        <begin position="272"/>
        <end position="302"/>
    </location>
</feature>
<organism evidence="2 3">
    <name type="scientific">Emiliania huxleyi (strain CCMP1516)</name>
    <dbReference type="NCBI Taxonomy" id="280463"/>
    <lineage>
        <taxon>Eukaryota</taxon>
        <taxon>Haptista</taxon>
        <taxon>Haptophyta</taxon>
        <taxon>Prymnesiophyceae</taxon>
        <taxon>Isochrysidales</taxon>
        <taxon>Noelaerhabdaceae</taxon>
        <taxon>Emiliania</taxon>
    </lineage>
</organism>
<dbReference type="AlphaFoldDB" id="A0A0D3IYB6"/>
<evidence type="ECO:0000256" key="1">
    <source>
        <dbReference type="SAM" id="MobiDB-lite"/>
    </source>
</evidence>
<feature type="compositionally biased region" description="Gly residues" evidence="1">
    <location>
        <begin position="277"/>
        <end position="287"/>
    </location>
</feature>
<dbReference type="EnsemblProtists" id="EOD16251">
    <property type="protein sequence ID" value="EOD16251"/>
    <property type="gene ID" value="EMIHUDRAFT_436522"/>
</dbReference>
<proteinExistence type="predicted"/>
<name>A0A0D3IYB6_EMIH1</name>
<feature type="region of interest" description="Disordered" evidence="1">
    <location>
        <begin position="385"/>
        <end position="427"/>
    </location>
</feature>
<feature type="region of interest" description="Disordered" evidence="1">
    <location>
        <begin position="46"/>
        <end position="69"/>
    </location>
</feature>
<feature type="compositionally biased region" description="Low complexity" evidence="1">
    <location>
        <begin position="288"/>
        <end position="302"/>
    </location>
</feature>
<dbReference type="Proteomes" id="UP000013827">
    <property type="component" value="Unassembled WGS sequence"/>
</dbReference>
<sequence length="583" mass="63374">MHIYADPAWRGGRRLTAERSPAISAAKVRVRAAAAAAAAACSPARQRAGHRAADRRQLRANSGPVRGERSCRRLGAGGVRCDGAGAVLADARHRGRHHRPRVPLGRRHVARHAHGTRGRLWVRRRRRAHARRRDARDEPAGAARIRRRGAGLRGGVVATRGAAATPVRLDALSARDAAQVAAAARRPVLPQPHPQCGYLGRRPGRRKRALPRYAAAERHLSDGGGAQPVLLCAPPARCPQPLRPHPGRGSGRPPLLERVCAAPAAERRIGAAAARRAGGGEGGGPGGRVAAAVGPPLRAAEPPLRRRRERLHAAVRLALCGDAAAHDAAGPAGASPRPRRGRRRLAPPRGLGESAGRAPPRPRRVPRHLEPARRLLRRHADRLAHLLQRPAGRADAARARRLRPRVRRTPRRARPRPDRRQPAPAACHWQAVPVHRRGLARHNQPDADRDAAARHRHRRRTLRAQNRQRRLLHHHQLRPARRLGGAPPRAALPARAARRALLLRGAQRLLQSRVGGDDGAGPGQNCLLRVASPVTRRRERAGEGASGGGRRRLCVRVCECERVVESTEWSGASRWCDAEGARR</sequence>